<dbReference type="InterPro" id="IPR052037">
    <property type="entry name" value="LPS_export_LptA"/>
</dbReference>
<accession>A0A915YDY2</accession>
<protein>
    <recommendedName>
        <fullName evidence="3">Organic solvent tolerance-like N-terminal domain-containing protein</fullName>
    </recommendedName>
</protein>
<evidence type="ECO:0000256" key="2">
    <source>
        <dbReference type="SAM" id="MobiDB-lite"/>
    </source>
</evidence>
<keyword evidence="1" id="KW-0732">Signal</keyword>
<reference evidence="4" key="1">
    <citation type="submission" date="2022-09" db="EMBL/GenBank/DDBJ databases">
        <title>Aureispira anguillicida sp. nov., isolated from Leptocephalus of Japanese eel Anguilla japonica.</title>
        <authorList>
            <person name="Yuasa K."/>
            <person name="Mekata T."/>
            <person name="Ikunari K."/>
        </authorList>
    </citation>
    <scope>NUCLEOTIDE SEQUENCE</scope>
    <source>
        <strain evidence="4">EL160426</strain>
    </source>
</reference>
<dbReference type="RefSeq" id="WP_264792524.1">
    <property type="nucleotide sequence ID" value="NZ_AP026867.1"/>
</dbReference>
<feature type="region of interest" description="Disordered" evidence="2">
    <location>
        <begin position="676"/>
        <end position="723"/>
    </location>
</feature>
<dbReference type="InterPro" id="IPR005653">
    <property type="entry name" value="OstA-like_N"/>
</dbReference>
<keyword evidence="5" id="KW-1185">Reference proteome</keyword>
<dbReference type="Gene3D" id="2.60.450.10">
    <property type="entry name" value="Lipopolysaccharide (LPS) transport protein A like domain"/>
    <property type="match status" value="3"/>
</dbReference>
<sequence>MPIYAHFLLKFVRRQSVFNQFKTSMPIKYFVSILFTLLLLHPTWGQLSDTPPSPSHIENDSSKIDIINIDKYKERNTPQGIFRELTGNVHLKQQEMHMWCDSGFILPNKQVEAFDNVQMLQDDSIRIFSDSLYYDGILRFSRLRENVVLKDTSMTLFTDKLDYDLNTRIATFPEGSLIESDTTTMISKKGTYNANTNIAHFSDSVRVTNPNYKLVADSLAFNTQTEMAFFLGPTMVYNEEKIVYCEDGFYDSKRNYAELYKNAHFENREDGKSEVAQGDTIIYDGEQDVYYLIGHAHFRNDQQEVFADTILMDGKTEQYSFQGNPIFKSRDSTNNQSINATHSDYDGVTKTMIFRGDVVVAQDQQIMTTDSLDYSTETKSGVARGNVVWRDTSANMQISCGEAFYNDSTKYLLAHKNPLLTTLIDKDTMWLRSDTLIAIPDSSDQDQRNLYAFHQVQIFKSNIQVLCDSLFYNSIDSIFNFYINPILWVDGSQFTADTIQVQMKKSKLHRVSLFNNSFIVNTNEATYFNQIKGKDAITQFNGAGDIQSMSVYENGETVYYALDEADRYMLVNDIDCQDMRLYFADNQIKRINYLGKPSAVVYPMHQVDHKTLQLNGFQWLDSLQIKTKYEFLGIPAPIVLIDSNSISPIDSLSISEQIDSIVTPLDSSQTLNKSNKLKSKKIIKSNTNPPIKSSTPNPKKDNSAIRKSKKRSKLKKKKQQAER</sequence>
<organism evidence="4 5">
    <name type="scientific">Aureispira anguillae</name>
    <dbReference type="NCBI Taxonomy" id="2864201"/>
    <lineage>
        <taxon>Bacteria</taxon>
        <taxon>Pseudomonadati</taxon>
        <taxon>Bacteroidota</taxon>
        <taxon>Saprospiria</taxon>
        <taxon>Saprospirales</taxon>
        <taxon>Saprospiraceae</taxon>
        <taxon>Aureispira</taxon>
    </lineage>
</organism>
<dbReference type="PANTHER" id="PTHR36504">
    <property type="entry name" value="LIPOPOLYSACCHARIDE EXPORT SYSTEM PROTEIN LPTA"/>
    <property type="match status" value="1"/>
</dbReference>
<evidence type="ECO:0000313" key="5">
    <source>
        <dbReference type="Proteomes" id="UP001060919"/>
    </source>
</evidence>
<feature type="domain" description="Organic solvent tolerance-like N-terminal" evidence="3">
    <location>
        <begin position="284"/>
        <end position="410"/>
    </location>
</feature>
<dbReference type="Proteomes" id="UP001060919">
    <property type="component" value="Chromosome"/>
</dbReference>
<dbReference type="GO" id="GO:0009279">
    <property type="term" value="C:cell outer membrane"/>
    <property type="evidence" value="ECO:0007669"/>
    <property type="project" value="TreeGrafter"/>
</dbReference>
<evidence type="ECO:0000313" key="4">
    <source>
        <dbReference type="EMBL" id="BDS11333.1"/>
    </source>
</evidence>
<evidence type="ECO:0000256" key="1">
    <source>
        <dbReference type="ARBA" id="ARBA00022729"/>
    </source>
</evidence>
<proteinExistence type="predicted"/>
<dbReference type="GO" id="GO:0015920">
    <property type="term" value="P:lipopolysaccharide transport"/>
    <property type="evidence" value="ECO:0007669"/>
    <property type="project" value="TreeGrafter"/>
</dbReference>
<dbReference type="GO" id="GO:0017089">
    <property type="term" value="F:glycolipid transfer activity"/>
    <property type="evidence" value="ECO:0007669"/>
    <property type="project" value="TreeGrafter"/>
</dbReference>
<feature type="compositionally biased region" description="Basic residues" evidence="2">
    <location>
        <begin position="706"/>
        <end position="723"/>
    </location>
</feature>
<dbReference type="EMBL" id="AP026867">
    <property type="protein sequence ID" value="BDS11333.1"/>
    <property type="molecule type" value="Genomic_DNA"/>
</dbReference>
<dbReference type="GO" id="GO:0030288">
    <property type="term" value="C:outer membrane-bounded periplasmic space"/>
    <property type="evidence" value="ECO:0007669"/>
    <property type="project" value="TreeGrafter"/>
</dbReference>
<name>A0A915YDY2_9BACT</name>
<dbReference type="Pfam" id="PF13100">
    <property type="entry name" value="OstA_2"/>
    <property type="match status" value="2"/>
</dbReference>
<gene>
    <name evidence="4" type="ORF">AsAng_0020450</name>
</gene>
<dbReference type="AlphaFoldDB" id="A0A915YDY2"/>
<feature type="domain" description="Organic solvent tolerance-like N-terminal" evidence="3">
    <location>
        <begin position="63"/>
        <end position="217"/>
    </location>
</feature>
<evidence type="ECO:0000259" key="3">
    <source>
        <dbReference type="Pfam" id="PF13100"/>
    </source>
</evidence>
<dbReference type="KEGG" id="aup:AsAng_0020450"/>
<dbReference type="PANTHER" id="PTHR36504:SF1">
    <property type="entry name" value="LIPOPOLYSACCHARIDE EXPORT SYSTEM PROTEIN LPTA"/>
    <property type="match status" value="1"/>
</dbReference>